<evidence type="ECO:0000313" key="8">
    <source>
        <dbReference type="EMBL" id="RPF71948.1"/>
    </source>
</evidence>
<keyword evidence="5" id="KW-1015">Disulfide bond</keyword>
<keyword evidence="4" id="KW-0378">Hydrolase</keyword>
<evidence type="ECO:0000256" key="1">
    <source>
        <dbReference type="ARBA" id="ARBA00022722"/>
    </source>
</evidence>
<dbReference type="GO" id="GO:0006308">
    <property type="term" value="P:DNA catabolic process"/>
    <property type="evidence" value="ECO:0007669"/>
    <property type="project" value="InterPro"/>
</dbReference>
<feature type="chain" id="PRO_5018008068" evidence="7">
    <location>
        <begin position="23"/>
        <end position="278"/>
    </location>
</feature>
<dbReference type="GO" id="GO:0003676">
    <property type="term" value="F:nucleic acid binding"/>
    <property type="evidence" value="ECO:0007669"/>
    <property type="project" value="InterPro"/>
</dbReference>
<keyword evidence="1" id="KW-0540">Nuclease</keyword>
<keyword evidence="9" id="KW-1185">Reference proteome</keyword>
<gene>
    <name evidence="8" type="ORF">EG799_10210</name>
</gene>
<keyword evidence="2" id="KW-0479">Metal-binding</keyword>
<reference evidence="8 9" key="1">
    <citation type="submission" date="2018-11" db="EMBL/GenBank/DDBJ databases">
        <title>Erythrobacter spongiae sp. nov., isolated from a marine sponge.</title>
        <authorList>
            <person name="Zhuang L."/>
            <person name="Luo L."/>
        </authorList>
    </citation>
    <scope>NUCLEOTIDE SEQUENCE [LARGE SCALE GENOMIC DNA]</scope>
    <source>
        <strain evidence="8 9">HN-E23</strain>
    </source>
</reference>
<organism evidence="8 9">
    <name type="scientific">Aurantiacibacter spongiae</name>
    <dbReference type="NCBI Taxonomy" id="2488860"/>
    <lineage>
        <taxon>Bacteria</taxon>
        <taxon>Pseudomonadati</taxon>
        <taxon>Pseudomonadota</taxon>
        <taxon>Alphaproteobacteria</taxon>
        <taxon>Sphingomonadales</taxon>
        <taxon>Erythrobacteraceae</taxon>
        <taxon>Aurantiacibacter</taxon>
    </lineage>
</organism>
<dbReference type="PANTHER" id="PTHR33146">
    <property type="entry name" value="ENDONUCLEASE 4"/>
    <property type="match status" value="1"/>
</dbReference>
<dbReference type="CDD" id="cd11010">
    <property type="entry name" value="S1-P1_nuclease"/>
    <property type="match status" value="1"/>
</dbReference>
<evidence type="ECO:0000256" key="7">
    <source>
        <dbReference type="SAM" id="SignalP"/>
    </source>
</evidence>
<keyword evidence="3" id="KW-0255">Endonuclease</keyword>
<evidence type="ECO:0000256" key="6">
    <source>
        <dbReference type="ARBA" id="ARBA00023180"/>
    </source>
</evidence>
<dbReference type="GO" id="GO:0004519">
    <property type="term" value="F:endonuclease activity"/>
    <property type="evidence" value="ECO:0007669"/>
    <property type="project" value="UniProtKB-KW"/>
</dbReference>
<dbReference type="GO" id="GO:0016788">
    <property type="term" value="F:hydrolase activity, acting on ester bonds"/>
    <property type="evidence" value="ECO:0007669"/>
    <property type="project" value="InterPro"/>
</dbReference>
<dbReference type="Pfam" id="PF02265">
    <property type="entry name" value="S1-P1_nuclease"/>
    <property type="match status" value="1"/>
</dbReference>
<name>A0A3N5DB43_9SPHN</name>
<keyword evidence="6" id="KW-0325">Glycoprotein</keyword>
<dbReference type="InterPro" id="IPR003154">
    <property type="entry name" value="S1/P1nuclease"/>
</dbReference>
<evidence type="ECO:0000256" key="3">
    <source>
        <dbReference type="ARBA" id="ARBA00022759"/>
    </source>
</evidence>
<dbReference type="Gene3D" id="1.10.575.10">
    <property type="entry name" value="P1 Nuclease"/>
    <property type="match status" value="1"/>
</dbReference>
<dbReference type="SUPFAM" id="SSF48537">
    <property type="entry name" value="Phospholipase C/P1 nuclease"/>
    <property type="match status" value="1"/>
</dbReference>
<dbReference type="Proteomes" id="UP000275232">
    <property type="component" value="Unassembled WGS sequence"/>
</dbReference>
<comment type="caution">
    <text evidence="8">The sequence shown here is derived from an EMBL/GenBank/DDBJ whole genome shotgun (WGS) entry which is preliminary data.</text>
</comment>
<proteinExistence type="predicted"/>
<feature type="signal peptide" evidence="7">
    <location>
        <begin position="1"/>
        <end position="22"/>
    </location>
</feature>
<evidence type="ECO:0000256" key="2">
    <source>
        <dbReference type="ARBA" id="ARBA00022723"/>
    </source>
</evidence>
<keyword evidence="7" id="KW-0732">Signal</keyword>
<dbReference type="EMBL" id="RPFZ01000001">
    <property type="protein sequence ID" value="RPF71948.1"/>
    <property type="molecule type" value="Genomic_DNA"/>
</dbReference>
<evidence type="ECO:0000256" key="4">
    <source>
        <dbReference type="ARBA" id="ARBA00022801"/>
    </source>
</evidence>
<dbReference type="OrthoDB" id="267579at2"/>
<dbReference type="AlphaFoldDB" id="A0A3N5DB43"/>
<dbReference type="InterPro" id="IPR008947">
    <property type="entry name" value="PLipase_C/P1_nuclease_dom_sf"/>
</dbReference>
<accession>A0A3N5DB43</accession>
<dbReference type="PANTHER" id="PTHR33146:SF26">
    <property type="entry name" value="ENDONUCLEASE 4"/>
    <property type="match status" value="1"/>
</dbReference>
<dbReference type="GO" id="GO:0046872">
    <property type="term" value="F:metal ion binding"/>
    <property type="evidence" value="ECO:0007669"/>
    <property type="project" value="UniProtKB-KW"/>
</dbReference>
<evidence type="ECO:0000313" key="9">
    <source>
        <dbReference type="Proteomes" id="UP000275232"/>
    </source>
</evidence>
<dbReference type="RefSeq" id="WP_123880878.1">
    <property type="nucleotide sequence ID" value="NZ_RPFZ01000001.1"/>
</dbReference>
<sequence>MIRPLAVALVAISALVARPALAWGPIGHRVTATIAQDNINGNTRAQIAMILGEEGLAEASTWPDEERSNPDPFWQETASPYHYVTLPEGRTVDMLEHPPEGDAVTALERFTATLRDPEASKQDKARALRFVVHIVSDLHMPLHAGNGTDRGGNDFIVSWFDEPTNLHWVWDEGMLRRQQLSFSEYADRLERHISPEQAVAWWDYDPADWIAESVALRDRIYPMTGTEEDVGMGTQESPAILSYHYQWEWVGTAEQRLAQSGIRLAAYLDHVFAQPSDR</sequence>
<evidence type="ECO:0000256" key="5">
    <source>
        <dbReference type="ARBA" id="ARBA00023157"/>
    </source>
</evidence>
<protein>
    <submittedName>
        <fullName evidence="8">S1/P1 Nuclease</fullName>
    </submittedName>
</protein>